<feature type="transmembrane region" description="Helical" evidence="12">
    <location>
        <begin position="118"/>
        <end position="139"/>
    </location>
</feature>
<evidence type="ECO:0000256" key="4">
    <source>
        <dbReference type="ARBA" id="ARBA00022449"/>
    </source>
</evidence>
<feature type="domain" description="RCK N-terminal" evidence="13">
    <location>
        <begin position="404"/>
        <end position="520"/>
    </location>
</feature>
<dbReference type="PANTHER" id="PTHR46157">
    <property type="entry name" value="K(+) EFFLUX ANTIPORTER 3, CHLOROPLASTIC"/>
    <property type="match status" value="1"/>
</dbReference>
<dbReference type="NCBIfam" id="TIGR00932">
    <property type="entry name" value="2a37"/>
    <property type="match status" value="1"/>
</dbReference>
<dbReference type="EMBL" id="LFZS01000007">
    <property type="protein sequence ID" value="ONN54332.1"/>
    <property type="molecule type" value="Genomic_DNA"/>
</dbReference>
<keyword evidence="8 12" id="KW-1133">Transmembrane helix</keyword>
<evidence type="ECO:0000256" key="2">
    <source>
        <dbReference type="ARBA" id="ARBA00005551"/>
    </source>
</evidence>
<dbReference type="SUPFAM" id="SSF51735">
    <property type="entry name" value="NAD(P)-binding Rossmann-fold domains"/>
    <property type="match status" value="1"/>
</dbReference>
<dbReference type="GO" id="GO:0008324">
    <property type="term" value="F:monoatomic cation transmembrane transporter activity"/>
    <property type="evidence" value="ECO:0007669"/>
    <property type="project" value="InterPro"/>
</dbReference>
<dbReference type="PANTHER" id="PTHR46157:SF8">
    <property type="entry name" value="GLUTATHIONE-REGULATED POTASSIUM-EFFLUX SYSTEM PROTEIN"/>
    <property type="match status" value="1"/>
</dbReference>
<keyword evidence="9" id="KW-0406">Ion transport</keyword>
<feature type="transmembrane region" description="Helical" evidence="12">
    <location>
        <begin position="333"/>
        <end position="356"/>
    </location>
</feature>
<feature type="transmembrane region" description="Helical" evidence="12">
    <location>
        <begin position="90"/>
        <end position="112"/>
    </location>
</feature>
<dbReference type="AlphaFoldDB" id="A0A1V2UWH6"/>
<comment type="similarity">
    <text evidence="2">Belongs to the monovalent cation:proton antiporter 2 (CPA2) transporter (TC 2.A.37) family.</text>
</comment>
<dbReference type="GO" id="GO:1902600">
    <property type="term" value="P:proton transmembrane transport"/>
    <property type="evidence" value="ECO:0007669"/>
    <property type="project" value="InterPro"/>
</dbReference>
<dbReference type="GO" id="GO:0015297">
    <property type="term" value="F:antiporter activity"/>
    <property type="evidence" value="ECO:0007669"/>
    <property type="project" value="UniProtKB-KW"/>
</dbReference>
<dbReference type="InterPro" id="IPR036291">
    <property type="entry name" value="NAD(P)-bd_dom_sf"/>
</dbReference>
<feature type="transmembrane region" description="Helical" evidence="12">
    <location>
        <begin position="189"/>
        <end position="207"/>
    </location>
</feature>
<keyword evidence="5" id="KW-0633">Potassium transport</keyword>
<feature type="transmembrane region" description="Helical" evidence="12">
    <location>
        <begin position="6"/>
        <end position="27"/>
    </location>
</feature>
<dbReference type="PROSITE" id="PS51201">
    <property type="entry name" value="RCK_N"/>
    <property type="match status" value="1"/>
</dbReference>
<feature type="transmembrane region" description="Helical" evidence="12">
    <location>
        <begin position="59"/>
        <end position="78"/>
    </location>
</feature>
<evidence type="ECO:0000256" key="7">
    <source>
        <dbReference type="ARBA" id="ARBA00022958"/>
    </source>
</evidence>
<feature type="region of interest" description="Disordered" evidence="11">
    <location>
        <begin position="579"/>
        <end position="611"/>
    </location>
</feature>
<gene>
    <name evidence="14" type="ORF">AC058_11225</name>
</gene>
<feature type="transmembrane region" description="Helical" evidence="12">
    <location>
        <begin position="299"/>
        <end position="321"/>
    </location>
</feature>
<dbReference type="Gene3D" id="3.40.50.720">
    <property type="entry name" value="NAD(P)-binding Rossmann-like Domain"/>
    <property type="match status" value="1"/>
</dbReference>
<dbReference type="Gene3D" id="1.20.1530.20">
    <property type="match status" value="1"/>
</dbReference>
<dbReference type="GO" id="GO:0012505">
    <property type="term" value="C:endomembrane system"/>
    <property type="evidence" value="ECO:0007669"/>
    <property type="project" value="UniProtKB-SubCell"/>
</dbReference>
<evidence type="ECO:0000256" key="11">
    <source>
        <dbReference type="SAM" id="MobiDB-lite"/>
    </source>
</evidence>
<comment type="subcellular location">
    <subcellularLocation>
        <location evidence="1">Endomembrane system</location>
        <topology evidence="1">Multi-pass membrane protein</topology>
    </subcellularLocation>
</comment>
<dbReference type="InterPro" id="IPR038770">
    <property type="entry name" value="Na+/solute_symporter_sf"/>
</dbReference>
<dbReference type="InterPro" id="IPR003148">
    <property type="entry name" value="RCK_N"/>
</dbReference>
<dbReference type="Pfam" id="PF00999">
    <property type="entry name" value="Na_H_Exchanger"/>
    <property type="match status" value="1"/>
</dbReference>
<protein>
    <submittedName>
        <fullName evidence="14">Potassium transporter</fullName>
    </submittedName>
</protein>
<proteinExistence type="inferred from homology"/>
<dbReference type="Pfam" id="PF02254">
    <property type="entry name" value="TrkA_N"/>
    <property type="match status" value="1"/>
</dbReference>
<evidence type="ECO:0000256" key="6">
    <source>
        <dbReference type="ARBA" id="ARBA00022692"/>
    </source>
</evidence>
<keyword evidence="15" id="KW-1185">Reference proteome</keyword>
<keyword evidence="10 12" id="KW-0472">Membrane</keyword>
<dbReference type="GO" id="GO:0006813">
    <property type="term" value="P:potassium ion transport"/>
    <property type="evidence" value="ECO:0007669"/>
    <property type="project" value="UniProtKB-KW"/>
</dbReference>
<feature type="transmembrane region" description="Helical" evidence="12">
    <location>
        <begin position="34"/>
        <end position="53"/>
    </location>
</feature>
<dbReference type="Proteomes" id="UP000189376">
    <property type="component" value="Unassembled WGS sequence"/>
</dbReference>
<dbReference type="FunFam" id="3.40.50.720:FF:000036">
    <property type="entry name" value="Glutathione-regulated potassium-efflux system protein KefB"/>
    <property type="match status" value="1"/>
</dbReference>
<keyword evidence="6 12" id="KW-0812">Transmembrane</keyword>
<evidence type="ECO:0000256" key="12">
    <source>
        <dbReference type="SAM" id="Phobius"/>
    </source>
</evidence>
<evidence type="ECO:0000259" key="13">
    <source>
        <dbReference type="PROSITE" id="PS51201"/>
    </source>
</evidence>
<feature type="transmembrane region" description="Helical" evidence="12">
    <location>
        <begin position="362"/>
        <end position="382"/>
    </location>
</feature>
<dbReference type="InterPro" id="IPR004771">
    <property type="entry name" value="K/H_exchanger"/>
</dbReference>
<sequence>MSEEAHSMSLVAPVVLLAAAVIAVPIFKRIGLGSVLGYLIAGLIIGPFGFAFFQDSTAILHIAELGIVMYLFVIGLEMQPSHLWSLRREIFGLGTLQIIICALALTGVGLLFGFTWQVAFIGAAGFVLTSTAIVMQLLGDRGDLTQPRGQKIVAILLFEDLLIVPLLAIVAFMAPNHVVESTSARLENIGIGLLAIAGLIAAGYWLLNPLFRLLAAAKAREVMTAAALLVVLGAALLMQVSGLTMAMGAFLAGVLLSESTFRHQIEADIEPFRGILLGLFFLGVGMSLDLSVVAQNWQLIVSGVIALMFAKALMIYIVARLTKSPHTEALDRALLMAQGGEFAFVLFSAALSAQVIDSTVKSNLTAIVVLSMVLTPIVGIIFKRFTQAKEKVSLENINIADGLSGSVLMIGFGRFGQVTSQLLLARGVDVTIIDNNTDMIRNAEKFGFKIYYGDGCRLDILHASGAATAQAIVVCVDSKDTTNRIVELVTHEFPLAKLLVRSYDREHSLHLVKQKVDFMIRETFESAIKFGGVILQELGVDDDEVERITEEIRDLDNERFETEIAADDVNAGVGMQYTHTHHPRPTAPLIRPKREGQILNKDNVSENESID</sequence>
<dbReference type="GO" id="GO:0005886">
    <property type="term" value="C:plasma membrane"/>
    <property type="evidence" value="ECO:0007669"/>
    <property type="project" value="TreeGrafter"/>
</dbReference>
<dbReference type="RefSeq" id="WP_077169378.1">
    <property type="nucleotide sequence ID" value="NZ_LFZS01000007.1"/>
</dbReference>
<evidence type="ECO:0000256" key="8">
    <source>
        <dbReference type="ARBA" id="ARBA00022989"/>
    </source>
</evidence>
<keyword evidence="7" id="KW-0630">Potassium</keyword>
<reference evidence="14 15" key="1">
    <citation type="submission" date="2015-07" db="EMBL/GenBank/DDBJ databases">
        <title>Acinetobacter yuneri, a novel member of Acinetobacter calcoaceticus-Acinetobacter baumannii complex isolated from clinical specimen.</title>
        <authorList>
            <person name="Yu Y."/>
        </authorList>
    </citation>
    <scope>NUCLEOTIDE SEQUENCE [LARGE SCALE GENOMIC DNA]</scope>
    <source>
        <strain evidence="14 15">A362</strain>
    </source>
</reference>
<feature type="transmembrane region" description="Helical" evidence="12">
    <location>
        <begin position="273"/>
        <end position="293"/>
    </location>
</feature>
<keyword evidence="4" id="KW-0050">Antiport</keyword>
<organism evidence="14 15">
    <name type="scientific">Acinetobacter genomosp. 33YU</name>
    <dbReference type="NCBI Taxonomy" id="1675530"/>
    <lineage>
        <taxon>Bacteria</taxon>
        <taxon>Pseudomonadati</taxon>
        <taxon>Pseudomonadota</taxon>
        <taxon>Gammaproteobacteria</taxon>
        <taxon>Moraxellales</taxon>
        <taxon>Moraxellaceae</taxon>
        <taxon>Acinetobacter</taxon>
    </lineage>
</organism>
<evidence type="ECO:0000256" key="10">
    <source>
        <dbReference type="ARBA" id="ARBA00023136"/>
    </source>
</evidence>
<accession>A0A1V2UWH6</accession>
<dbReference type="InterPro" id="IPR006153">
    <property type="entry name" value="Cation/H_exchanger_TM"/>
</dbReference>
<name>A0A1V2UWH6_9GAMM</name>
<evidence type="ECO:0000256" key="5">
    <source>
        <dbReference type="ARBA" id="ARBA00022538"/>
    </source>
</evidence>
<evidence type="ECO:0000256" key="1">
    <source>
        <dbReference type="ARBA" id="ARBA00004127"/>
    </source>
</evidence>
<evidence type="ECO:0000313" key="15">
    <source>
        <dbReference type="Proteomes" id="UP000189376"/>
    </source>
</evidence>
<keyword evidence="3" id="KW-0813">Transport</keyword>
<evidence type="ECO:0000256" key="9">
    <source>
        <dbReference type="ARBA" id="ARBA00023065"/>
    </source>
</evidence>
<feature type="transmembrane region" description="Helical" evidence="12">
    <location>
        <begin position="151"/>
        <end position="174"/>
    </location>
</feature>
<evidence type="ECO:0000313" key="14">
    <source>
        <dbReference type="EMBL" id="ONN54332.1"/>
    </source>
</evidence>
<comment type="caution">
    <text evidence="14">The sequence shown here is derived from an EMBL/GenBank/DDBJ whole genome shotgun (WGS) entry which is preliminary data.</text>
</comment>
<evidence type="ECO:0000256" key="3">
    <source>
        <dbReference type="ARBA" id="ARBA00022448"/>
    </source>
</evidence>